<dbReference type="Gene3D" id="3.40.640.10">
    <property type="entry name" value="Type I PLP-dependent aspartate aminotransferase-like (Major domain)"/>
    <property type="match status" value="1"/>
</dbReference>
<comment type="similarity">
    <text evidence="5">Belongs to the DegT/DnrJ/EryC1 family. L-glutamine:2-deoxy-scyllo-inosose/scyllo-inosose aminotransferase subfamily.</text>
</comment>
<keyword evidence="4" id="KW-0663">Pyridoxal phosphate</keyword>
<comment type="caution">
    <text evidence="6">The sequence shown here is derived from an EMBL/GenBank/DDBJ whole genome shotgun (WGS) entry which is preliminary data.</text>
</comment>
<dbReference type="Proteomes" id="UP000632289">
    <property type="component" value="Unassembled WGS sequence"/>
</dbReference>
<sequence length="230" mass="24368">MGTSRVGAAEFRAGDEVVVPSFGGERAAELVRGAGAEPVFADIDAASFCLDPTAAEAAISSRTTAVFPVALFGQSPDMAGLLQLAGRRGVQLIDPGVVDDAAVRMAGSARRRQIAQYLNTRLTGVVTPPVRPGRAHLFTRYVVRVPGNGRPDRDAFRRALRARGIVAEVPVPTPAHRTAAFRQARLLPETERAAAESLALPVHEGMTRREVHRFVSACNALGGLVLEPAC</sequence>
<dbReference type="InterPro" id="IPR015422">
    <property type="entry name" value="PyrdxlP-dep_Trfase_small"/>
</dbReference>
<dbReference type="InterPro" id="IPR000653">
    <property type="entry name" value="DegT/StrS_aminotransferase"/>
</dbReference>
<evidence type="ECO:0000313" key="7">
    <source>
        <dbReference type="Proteomes" id="UP000632289"/>
    </source>
</evidence>
<evidence type="ECO:0000256" key="1">
    <source>
        <dbReference type="ARBA" id="ARBA00001933"/>
    </source>
</evidence>
<dbReference type="SUPFAM" id="SSF53383">
    <property type="entry name" value="PLP-dependent transferases"/>
    <property type="match status" value="1"/>
</dbReference>
<dbReference type="Pfam" id="PF01041">
    <property type="entry name" value="DegT_DnrJ_EryC1"/>
    <property type="match status" value="2"/>
</dbReference>
<evidence type="ECO:0000256" key="3">
    <source>
        <dbReference type="ARBA" id="ARBA00022679"/>
    </source>
</evidence>
<dbReference type="GO" id="GO:0000271">
    <property type="term" value="P:polysaccharide biosynthetic process"/>
    <property type="evidence" value="ECO:0007669"/>
    <property type="project" value="TreeGrafter"/>
</dbReference>
<evidence type="ECO:0000256" key="4">
    <source>
        <dbReference type="ARBA" id="ARBA00022898"/>
    </source>
</evidence>
<dbReference type="PANTHER" id="PTHR30244:SF34">
    <property type="entry name" value="DTDP-4-AMINO-4,6-DIDEOXYGALACTOSE TRANSAMINASE"/>
    <property type="match status" value="1"/>
</dbReference>
<dbReference type="GO" id="GO:0030170">
    <property type="term" value="F:pyridoxal phosphate binding"/>
    <property type="evidence" value="ECO:0007669"/>
    <property type="project" value="TreeGrafter"/>
</dbReference>
<organism evidence="6 7">
    <name type="scientific">Streptomyces chumphonensis</name>
    <dbReference type="NCBI Taxonomy" id="1214925"/>
    <lineage>
        <taxon>Bacteria</taxon>
        <taxon>Bacillati</taxon>
        <taxon>Actinomycetota</taxon>
        <taxon>Actinomycetes</taxon>
        <taxon>Kitasatosporales</taxon>
        <taxon>Streptomycetaceae</taxon>
        <taxon>Streptomyces</taxon>
    </lineage>
</organism>
<dbReference type="AlphaFoldDB" id="A0A927F0S5"/>
<dbReference type="EMBL" id="JACXYU010000006">
    <property type="protein sequence ID" value="MBD3932577.1"/>
    <property type="molecule type" value="Genomic_DNA"/>
</dbReference>
<dbReference type="InterPro" id="IPR015421">
    <property type="entry name" value="PyrdxlP-dep_Trfase_major"/>
</dbReference>
<dbReference type="InterPro" id="IPR015424">
    <property type="entry name" value="PyrdxlP-dep_Trfase"/>
</dbReference>
<gene>
    <name evidence="6" type="ORF">IF129_13575</name>
</gene>
<evidence type="ECO:0000256" key="5">
    <source>
        <dbReference type="ARBA" id="ARBA00038398"/>
    </source>
</evidence>
<keyword evidence="3" id="KW-0808">Transferase</keyword>
<protein>
    <submittedName>
        <fullName evidence="6">DegT/DnrJ/EryC1/StrS family aminotransferase</fullName>
    </submittedName>
</protein>
<reference evidence="6" key="1">
    <citation type="submission" date="2020-09" db="EMBL/GenBank/DDBJ databases">
        <title>Secondary metabolite and genome analysis of marine Streptomyces chumphonensis KK1-2T.</title>
        <authorList>
            <person name="Phongsopitanun W."/>
            <person name="Kanchanasin P."/>
            <person name="Pittayakhajonwut P."/>
            <person name="Suwanborirux K."/>
            <person name="Tanasupawat S."/>
        </authorList>
    </citation>
    <scope>NUCLEOTIDE SEQUENCE</scope>
    <source>
        <strain evidence="6">KK1-2</strain>
    </source>
</reference>
<comment type="cofactor">
    <cofactor evidence="1">
        <name>pyridoxal 5'-phosphate</name>
        <dbReference type="ChEBI" id="CHEBI:597326"/>
    </cofactor>
</comment>
<dbReference type="GO" id="GO:0008483">
    <property type="term" value="F:transaminase activity"/>
    <property type="evidence" value="ECO:0007669"/>
    <property type="project" value="UniProtKB-KW"/>
</dbReference>
<dbReference type="PANTHER" id="PTHR30244">
    <property type="entry name" value="TRANSAMINASE"/>
    <property type="match status" value="1"/>
</dbReference>
<keyword evidence="7" id="KW-1185">Reference proteome</keyword>
<accession>A0A927F0S5</accession>
<keyword evidence="2 6" id="KW-0032">Aminotransferase</keyword>
<evidence type="ECO:0000256" key="2">
    <source>
        <dbReference type="ARBA" id="ARBA00022576"/>
    </source>
</evidence>
<proteinExistence type="inferred from homology"/>
<name>A0A927F0S5_9ACTN</name>
<evidence type="ECO:0000313" key="6">
    <source>
        <dbReference type="EMBL" id="MBD3932577.1"/>
    </source>
</evidence>
<dbReference type="Gene3D" id="3.90.1150.10">
    <property type="entry name" value="Aspartate Aminotransferase, domain 1"/>
    <property type="match status" value="1"/>
</dbReference>